<keyword evidence="5" id="KW-0349">Heme</keyword>
<keyword evidence="8" id="KW-0249">Electron transport</keyword>
<evidence type="ECO:0000256" key="9">
    <source>
        <dbReference type="ARBA" id="ARBA00022989"/>
    </source>
</evidence>
<evidence type="ECO:0000313" key="13">
    <source>
        <dbReference type="EMBL" id="MBO8476129.1"/>
    </source>
</evidence>
<dbReference type="GO" id="GO:0046872">
    <property type="term" value="F:metal ion binding"/>
    <property type="evidence" value="ECO:0007669"/>
    <property type="project" value="UniProtKB-KW"/>
</dbReference>
<keyword evidence="9 12" id="KW-1133">Transmembrane helix</keyword>
<evidence type="ECO:0000256" key="11">
    <source>
        <dbReference type="ARBA" id="ARBA00023136"/>
    </source>
</evidence>
<dbReference type="Proteomes" id="UP000823598">
    <property type="component" value="Unassembled WGS sequence"/>
</dbReference>
<keyword evidence="6 12" id="KW-0812">Transmembrane</keyword>
<evidence type="ECO:0000256" key="8">
    <source>
        <dbReference type="ARBA" id="ARBA00022982"/>
    </source>
</evidence>
<evidence type="ECO:0000256" key="12">
    <source>
        <dbReference type="SAM" id="Phobius"/>
    </source>
</evidence>
<keyword evidence="7" id="KW-0479">Metal-binding</keyword>
<evidence type="ECO:0000256" key="4">
    <source>
        <dbReference type="ARBA" id="ARBA00022475"/>
    </source>
</evidence>
<feature type="transmembrane region" description="Helical" evidence="12">
    <location>
        <begin position="12"/>
        <end position="36"/>
    </location>
</feature>
<keyword evidence="3" id="KW-0813">Transport</keyword>
<comment type="similarity">
    <text evidence="2">Belongs to the cytochrome ubiquinol oxidase subunit 2 family.</text>
</comment>
<feature type="transmembrane region" description="Helical" evidence="12">
    <location>
        <begin position="288"/>
        <end position="308"/>
    </location>
</feature>
<dbReference type="EMBL" id="JADIMC010000045">
    <property type="protein sequence ID" value="MBO8476129.1"/>
    <property type="molecule type" value="Genomic_DNA"/>
</dbReference>
<evidence type="ECO:0000256" key="6">
    <source>
        <dbReference type="ARBA" id="ARBA00022692"/>
    </source>
</evidence>
<feature type="transmembrane region" description="Helical" evidence="12">
    <location>
        <begin position="57"/>
        <end position="77"/>
    </location>
</feature>
<feature type="transmembrane region" description="Helical" evidence="12">
    <location>
        <begin position="83"/>
        <end position="100"/>
    </location>
</feature>
<accession>A0A9D9INE3</accession>
<dbReference type="GO" id="GO:0019646">
    <property type="term" value="P:aerobic electron transport chain"/>
    <property type="evidence" value="ECO:0007669"/>
    <property type="project" value="TreeGrafter"/>
</dbReference>
<dbReference type="GO" id="GO:0070069">
    <property type="term" value="C:cytochrome complex"/>
    <property type="evidence" value="ECO:0007669"/>
    <property type="project" value="TreeGrafter"/>
</dbReference>
<dbReference type="GO" id="GO:0016682">
    <property type="term" value="F:oxidoreductase activity, acting on diphenols and related substances as donors, oxygen as acceptor"/>
    <property type="evidence" value="ECO:0007669"/>
    <property type="project" value="TreeGrafter"/>
</dbReference>
<dbReference type="AlphaFoldDB" id="A0A9D9INE3"/>
<proteinExistence type="inferred from homology"/>
<comment type="subcellular location">
    <subcellularLocation>
        <location evidence="1">Cell membrane</location>
        <topology evidence="1">Multi-pass membrane protein</topology>
    </subcellularLocation>
</comment>
<dbReference type="PANTHER" id="PTHR43141">
    <property type="entry name" value="CYTOCHROME BD2 SUBUNIT II"/>
    <property type="match status" value="1"/>
</dbReference>
<name>A0A9D9INE3_9BACT</name>
<evidence type="ECO:0000313" key="14">
    <source>
        <dbReference type="Proteomes" id="UP000823598"/>
    </source>
</evidence>
<sequence>MITYEFLQNYWWLLISVLGATLVFLLFVQGGQTMLISTKDAAYKSMMVNSLGRKWELTFTTLVVFGGAFFASFPLFYSTSFGGAYWLWMIILFSFIVQAISYKYRQKEGNVYGTRTYDTLLFINGIIGPVLLGMAVAMMFFGAEFTVTKSNILNPQSSAISQWGAGHGIEAIFNYKNLLLGFTVLFLSRVQATLYFFNNIDDSRMHQEMMPGLRLNSILFVIFFLAFATMLLTSDGVSYKNGVAEWVSYKYMSNFLEMWWVLIIFLAGTVLVLYAIGRTLFTKSFRKGIWYSGIGTVLVVMSLFWVAGYNHTAYYPSLLDVESSLTIRNSSSSEFTLTVMSGVSLLIPFVLAYIAYVWYALDRVKITRKEIEETIPEEKY</sequence>
<organism evidence="13 14">
    <name type="scientific">Candidatus Limisoma faecipullorum</name>
    <dbReference type="NCBI Taxonomy" id="2840854"/>
    <lineage>
        <taxon>Bacteria</taxon>
        <taxon>Pseudomonadati</taxon>
        <taxon>Bacteroidota</taxon>
        <taxon>Bacteroidia</taxon>
        <taxon>Bacteroidales</taxon>
        <taxon>Candidatus Limisoma</taxon>
    </lineage>
</organism>
<keyword evidence="10" id="KW-0408">Iron</keyword>
<feature type="transmembrane region" description="Helical" evidence="12">
    <location>
        <begin position="121"/>
        <end position="143"/>
    </location>
</feature>
<reference evidence="13" key="2">
    <citation type="journal article" date="2021" name="PeerJ">
        <title>Extensive microbial diversity within the chicken gut microbiome revealed by metagenomics and culture.</title>
        <authorList>
            <person name="Gilroy R."/>
            <person name="Ravi A."/>
            <person name="Getino M."/>
            <person name="Pursley I."/>
            <person name="Horton D.L."/>
            <person name="Alikhan N.F."/>
            <person name="Baker D."/>
            <person name="Gharbi K."/>
            <person name="Hall N."/>
            <person name="Watson M."/>
            <person name="Adriaenssens E.M."/>
            <person name="Foster-Nyarko E."/>
            <person name="Jarju S."/>
            <person name="Secka A."/>
            <person name="Antonio M."/>
            <person name="Oren A."/>
            <person name="Chaudhuri R.R."/>
            <person name="La Ragione R."/>
            <person name="Hildebrand F."/>
            <person name="Pallen M.J."/>
        </authorList>
    </citation>
    <scope>NUCLEOTIDE SEQUENCE</scope>
    <source>
        <strain evidence="13">6919</strain>
    </source>
</reference>
<evidence type="ECO:0000256" key="1">
    <source>
        <dbReference type="ARBA" id="ARBA00004651"/>
    </source>
</evidence>
<dbReference type="PANTHER" id="PTHR43141:SF5">
    <property type="entry name" value="CYTOCHROME BD-I UBIQUINOL OXIDASE SUBUNIT 2"/>
    <property type="match status" value="1"/>
</dbReference>
<evidence type="ECO:0000256" key="5">
    <source>
        <dbReference type="ARBA" id="ARBA00022617"/>
    </source>
</evidence>
<reference evidence="13" key="1">
    <citation type="submission" date="2020-10" db="EMBL/GenBank/DDBJ databases">
        <authorList>
            <person name="Gilroy R."/>
        </authorList>
    </citation>
    <scope>NUCLEOTIDE SEQUENCE</scope>
    <source>
        <strain evidence="13">6919</strain>
    </source>
</reference>
<evidence type="ECO:0000256" key="10">
    <source>
        <dbReference type="ARBA" id="ARBA00023004"/>
    </source>
</evidence>
<keyword evidence="11 12" id="KW-0472">Membrane</keyword>
<comment type="caution">
    <text evidence="13">The sequence shown here is derived from an EMBL/GenBank/DDBJ whole genome shotgun (WGS) entry which is preliminary data.</text>
</comment>
<feature type="transmembrane region" description="Helical" evidence="12">
    <location>
        <begin position="218"/>
        <end position="238"/>
    </location>
</feature>
<gene>
    <name evidence="13" type="ORF">IAB88_03960</name>
</gene>
<evidence type="ECO:0000256" key="7">
    <source>
        <dbReference type="ARBA" id="ARBA00022723"/>
    </source>
</evidence>
<feature type="transmembrane region" description="Helical" evidence="12">
    <location>
        <begin position="178"/>
        <end position="197"/>
    </location>
</feature>
<feature type="transmembrane region" description="Helical" evidence="12">
    <location>
        <begin position="335"/>
        <end position="359"/>
    </location>
</feature>
<dbReference type="GO" id="GO:0005886">
    <property type="term" value="C:plasma membrane"/>
    <property type="evidence" value="ECO:0007669"/>
    <property type="project" value="UniProtKB-SubCell"/>
</dbReference>
<evidence type="ECO:0000256" key="2">
    <source>
        <dbReference type="ARBA" id="ARBA00007543"/>
    </source>
</evidence>
<keyword evidence="4" id="KW-1003">Cell membrane</keyword>
<protein>
    <submittedName>
        <fullName evidence="13">Cytochrome d ubiquinol oxidase subunit II</fullName>
    </submittedName>
</protein>
<dbReference type="InterPro" id="IPR003317">
    <property type="entry name" value="Cyt-d_oxidase_su2"/>
</dbReference>
<dbReference type="GO" id="GO:0009055">
    <property type="term" value="F:electron transfer activity"/>
    <property type="evidence" value="ECO:0007669"/>
    <property type="project" value="TreeGrafter"/>
</dbReference>
<dbReference type="Pfam" id="PF02322">
    <property type="entry name" value="Cyt_bd_oxida_II"/>
    <property type="match status" value="1"/>
</dbReference>
<evidence type="ECO:0000256" key="3">
    <source>
        <dbReference type="ARBA" id="ARBA00022448"/>
    </source>
</evidence>
<feature type="transmembrane region" description="Helical" evidence="12">
    <location>
        <begin position="258"/>
        <end position="276"/>
    </location>
</feature>